<keyword evidence="6" id="KW-0472">Membrane</keyword>
<dbReference type="InterPro" id="IPR036249">
    <property type="entry name" value="Thioredoxin-like_sf"/>
</dbReference>
<organism evidence="8 9">
    <name type="scientific">Arenicella xantha</name>
    <dbReference type="NCBI Taxonomy" id="644221"/>
    <lineage>
        <taxon>Bacteria</taxon>
        <taxon>Pseudomonadati</taxon>
        <taxon>Pseudomonadota</taxon>
        <taxon>Gammaproteobacteria</taxon>
        <taxon>Arenicellales</taxon>
        <taxon>Arenicellaceae</taxon>
        <taxon>Arenicella</taxon>
    </lineage>
</organism>
<dbReference type="InParanoid" id="A0A395JFU4"/>
<evidence type="ECO:0000259" key="7">
    <source>
        <dbReference type="PROSITE" id="PS51352"/>
    </source>
</evidence>
<dbReference type="PROSITE" id="PS00194">
    <property type="entry name" value="THIOREDOXIN_1"/>
    <property type="match status" value="1"/>
</dbReference>
<dbReference type="NCBIfam" id="TIGR00385">
    <property type="entry name" value="dsbE"/>
    <property type="match status" value="1"/>
</dbReference>
<comment type="similarity">
    <text evidence="2">Belongs to the thioredoxin family. DsbE subfamily.</text>
</comment>
<dbReference type="PANTHER" id="PTHR42852">
    <property type="entry name" value="THIOL:DISULFIDE INTERCHANGE PROTEIN DSBE"/>
    <property type="match status" value="1"/>
</dbReference>
<evidence type="ECO:0000256" key="5">
    <source>
        <dbReference type="ARBA" id="ARBA00023284"/>
    </source>
</evidence>
<keyword evidence="6" id="KW-1133">Transmembrane helix</keyword>
<dbReference type="SUPFAM" id="SSF52833">
    <property type="entry name" value="Thioredoxin-like"/>
    <property type="match status" value="1"/>
</dbReference>
<evidence type="ECO:0000256" key="1">
    <source>
        <dbReference type="ARBA" id="ARBA00004383"/>
    </source>
</evidence>
<feature type="domain" description="Thioredoxin" evidence="7">
    <location>
        <begin position="33"/>
        <end position="170"/>
    </location>
</feature>
<keyword evidence="4" id="KW-1015">Disulfide bond</keyword>
<keyword evidence="6" id="KW-0812">Transmembrane</keyword>
<dbReference type="GO" id="GO:0017004">
    <property type="term" value="P:cytochrome complex assembly"/>
    <property type="evidence" value="ECO:0007669"/>
    <property type="project" value="UniProtKB-KW"/>
</dbReference>
<name>A0A395JFU4_9GAMM</name>
<feature type="transmembrane region" description="Helical" evidence="6">
    <location>
        <begin position="6"/>
        <end position="25"/>
    </location>
</feature>
<gene>
    <name evidence="8" type="ORF">DFR28_10696</name>
</gene>
<dbReference type="EMBL" id="QNRT01000006">
    <property type="protein sequence ID" value="RBP48609.1"/>
    <property type="molecule type" value="Genomic_DNA"/>
</dbReference>
<dbReference type="GO" id="GO:0015036">
    <property type="term" value="F:disulfide oxidoreductase activity"/>
    <property type="evidence" value="ECO:0007669"/>
    <property type="project" value="InterPro"/>
</dbReference>
<evidence type="ECO:0000256" key="6">
    <source>
        <dbReference type="SAM" id="Phobius"/>
    </source>
</evidence>
<evidence type="ECO:0000256" key="2">
    <source>
        <dbReference type="ARBA" id="ARBA00007758"/>
    </source>
</evidence>
<dbReference type="InterPro" id="IPR050553">
    <property type="entry name" value="Thioredoxin_ResA/DsbE_sf"/>
</dbReference>
<comment type="caution">
    <text evidence="8">The sequence shown here is derived from an EMBL/GenBank/DDBJ whole genome shotgun (WGS) entry which is preliminary data.</text>
</comment>
<proteinExistence type="inferred from homology"/>
<dbReference type="InterPro" id="IPR004799">
    <property type="entry name" value="Periplasmic_diS_OxRdtase_DsbE"/>
</dbReference>
<sequence length="176" mass="19320">MNMRFIGPLVVFIAIAALLGIGLTMNPRDIPSTMLDKPAPNFSLPVLANPQQTFSPSDLKGQRWVLNVWASWCVSCRYEHPLLNQLASNGATIVGLNYKDEPDKAAQWLAERGNPYTVSPLDQQGRAGIEWGVIAVPETFIIDEAGNVIYKHTGPITPELVANEFVPLLGLSERQP</sequence>
<dbReference type="Pfam" id="PF08534">
    <property type="entry name" value="Redoxin"/>
    <property type="match status" value="1"/>
</dbReference>
<evidence type="ECO:0000256" key="3">
    <source>
        <dbReference type="ARBA" id="ARBA00022748"/>
    </source>
</evidence>
<dbReference type="Proteomes" id="UP000253083">
    <property type="component" value="Unassembled WGS sequence"/>
</dbReference>
<dbReference type="RefSeq" id="WP_113955638.1">
    <property type="nucleotide sequence ID" value="NZ_QNRT01000006.1"/>
</dbReference>
<reference evidence="8 9" key="1">
    <citation type="submission" date="2018-06" db="EMBL/GenBank/DDBJ databases">
        <title>Genomic Encyclopedia of Type Strains, Phase IV (KMG-IV): sequencing the most valuable type-strain genomes for metagenomic binning, comparative biology and taxonomic classification.</title>
        <authorList>
            <person name="Goeker M."/>
        </authorList>
    </citation>
    <scope>NUCLEOTIDE SEQUENCE [LARGE SCALE GENOMIC DNA]</scope>
    <source>
        <strain evidence="8 9">DSM 24032</strain>
    </source>
</reference>
<evidence type="ECO:0000256" key="4">
    <source>
        <dbReference type="ARBA" id="ARBA00023157"/>
    </source>
</evidence>
<evidence type="ECO:0000313" key="9">
    <source>
        <dbReference type="Proteomes" id="UP000253083"/>
    </source>
</evidence>
<dbReference type="Gene3D" id="3.40.30.10">
    <property type="entry name" value="Glutaredoxin"/>
    <property type="match status" value="1"/>
</dbReference>
<keyword evidence="9" id="KW-1185">Reference proteome</keyword>
<dbReference type="CDD" id="cd03010">
    <property type="entry name" value="TlpA_like_DsbE"/>
    <property type="match status" value="1"/>
</dbReference>
<keyword evidence="3" id="KW-0201">Cytochrome c-type biogenesis</keyword>
<dbReference type="PANTHER" id="PTHR42852:SF6">
    <property type="entry name" value="THIOL:DISULFIDE INTERCHANGE PROTEIN DSBE"/>
    <property type="match status" value="1"/>
</dbReference>
<dbReference type="FunCoup" id="A0A395JFU4">
    <property type="interactions" value="233"/>
</dbReference>
<dbReference type="InterPro" id="IPR013766">
    <property type="entry name" value="Thioredoxin_domain"/>
</dbReference>
<dbReference type="PROSITE" id="PS51352">
    <property type="entry name" value="THIOREDOXIN_2"/>
    <property type="match status" value="1"/>
</dbReference>
<comment type="subcellular location">
    <subcellularLocation>
        <location evidence="1">Cell inner membrane</location>
        <topology evidence="1">Single-pass membrane protein</topology>
        <orientation evidence="1">Periplasmic side</orientation>
    </subcellularLocation>
</comment>
<accession>A0A395JFU4</accession>
<evidence type="ECO:0000313" key="8">
    <source>
        <dbReference type="EMBL" id="RBP48609.1"/>
    </source>
</evidence>
<dbReference type="GO" id="GO:0030288">
    <property type="term" value="C:outer membrane-bounded periplasmic space"/>
    <property type="evidence" value="ECO:0007669"/>
    <property type="project" value="InterPro"/>
</dbReference>
<protein>
    <submittedName>
        <fullName evidence="8">Cytochrome c biogenesis protein CcmG/thiol:disulfide interchange protein DsbE</fullName>
    </submittedName>
</protein>
<keyword evidence="5" id="KW-0676">Redox-active center</keyword>
<dbReference type="OrthoDB" id="9799347at2"/>
<dbReference type="InterPro" id="IPR017937">
    <property type="entry name" value="Thioredoxin_CS"/>
</dbReference>
<dbReference type="InterPro" id="IPR013740">
    <property type="entry name" value="Redoxin"/>
</dbReference>
<dbReference type="AlphaFoldDB" id="A0A395JFU4"/>
<dbReference type="GO" id="GO:0005886">
    <property type="term" value="C:plasma membrane"/>
    <property type="evidence" value="ECO:0007669"/>
    <property type="project" value="UniProtKB-SubCell"/>
</dbReference>